<gene>
    <name evidence="7" type="ORF">CRHIZ90672A_00002648</name>
</gene>
<dbReference type="GO" id="GO:0005886">
    <property type="term" value="C:plasma membrane"/>
    <property type="evidence" value="ECO:0007669"/>
    <property type="project" value="TreeGrafter"/>
</dbReference>
<dbReference type="GO" id="GO:0015205">
    <property type="term" value="F:nucleobase transmembrane transporter activity"/>
    <property type="evidence" value="ECO:0007669"/>
    <property type="project" value="TreeGrafter"/>
</dbReference>
<keyword evidence="4 6" id="KW-1133">Transmembrane helix</keyword>
<feature type="transmembrane region" description="Helical" evidence="6">
    <location>
        <begin position="329"/>
        <end position="353"/>
    </location>
</feature>
<sequence>MARRETFMTIPLPNLGQWKTNMRAIWDAPGTKAKARAFNETVKIDQEETLFSDGTVWSNKGAVLPASSGLGISADSLLDLDPIPPEQRTWRAWDYMSYWASDQFAIATWEFAASMVAQGFTLREIVPLTFVGMFITGLVCVMSGHIAAKYRIGFPMSTRMSWGMRFGWFPVLVRSFTAMMWLGILNLSIAQCIHQMLRAVWPDFDDIPNTLPESAGITSADLLCYFILIIIQTPLTLIPIYKLKWYFVMKAIISPMVFIGMMIWALVVTKNGGPLVVQAAHLEGSEWDKGWARLKAIGNASGLFATVACNIPDFSRYAKTTRGAWMQAIALPLTGMIPVICSVITCSACIQLYGESFWNPALILEKWENRAAVFFAAIVWIIATIGVNLSANTITVSIALTSFFPRYINNIRGSLLVAVISIIIVPWKIVYSSGSFYNFLNAYPCLIGPISGILLSDYWLVRRRSLDVRHLYARGGKFWFTGGYNWRAAVAWLGALAPNLPGFIHQIAPSVPDVQPYTYNFSWFFGIVISMALFWFCNYVWPPTYSLSGPAVHPDDVVDWDTRTRVGNWSDMPGSVIEAQEEKGADISIDSEKK</sequence>
<dbReference type="PANTHER" id="PTHR30618">
    <property type="entry name" value="NCS1 FAMILY PURINE/PYRIMIDINE TRANSPORTER"/>
    <property type="match status" value="1"/>
</dbReference>
<evidence type="ECO:0000256" key="1">
    <source>
        <dbReference type="ARBA" id="ARBA00004141"/>
    </source>
</evidence>
<feature type="transmembrane region" description="Helical" evidence="6">
    <location>
        <begin position="373"/>
        <end position="399"/>
    </location>
</feature>
<dbReference type="OrthoDB" id="2018619at2759"/>
<protein>
    <recommendedName>
        <fullName evidence="9">Allantoin permease</fullName>
    </recommendedName>
</protein>
<dbReference type="EMBL" id="CABFNQ020000744">
    <property type="protein sequence ID" value="CAH0032970.1"/>
    <property type="molecule type" value="Genomic_DNA"/>
</dbReference>
<evidence type="ECO:0000256" key="6">
    <source>
        <dbReference type="SAM" id="Phobius"/>
    </source>
</evidence>
<reference evidence="7" key="1">
    <citation type="submission" date="2021-10" db="EMBL/GenBank/DDBJ databases">
        <authorList>
            <person name="Piombo E."/>
        </authorList>
    </citation>
    <scope>NUCLEOTIDE SEQUENCE</scope>
</reference>
<feature type="transmembrane region" description="Helical" evidence="6">
    <location>
        <begin position="125"/>
        <end position="148"/>
    </location>
</feature>
<feature type="transmembrane region" description="Helical" evidence="6">
    <location>
        <begin position="482"/>
        <end position="501"/>
    </location>
</feature>
<comment type="subcellular location">
    <subcellularLocation>
        <location evidence="1">Membrane</location>
        <topology evidence="1">Multi-pass membrane protein</topology>
    </subcellularLocation>
</comment>
<keyword evidence="8" id="KW-1185">Reference proteome</keyword>
<dbReference type="PANTHER" id="PTHR30618:SF0">
    <property type="entry name" value="PURINE-URACIL PERMEASE NCS1"/>
    <property type="match status" value="1"/>
</dbReference>
<name>A0A9N9VXQ9_9HYPO</name>
<proteinExistence type="inferred from homology"/>
<feature type="transmembrane region" description="Helical" evidence="6">
    <location>
        <begin position="168"/>
        <end position="189"/>
    </location>
</feature>
<feature type="transmembrane region" description="Helical" evidence="6">
    <location>
        <begin position="247"/>
        <end position="268"/>
    </location>
</feature>
<evidence type="ECO:0000256" key="3">
    <source>
        <dbReference type="ARBA" id="ARBA00022692"/>
    </source>
</evidence>
<evidence type="ECO:0000313" key="8">
    <source>
        <dbReference type="Proteomes" id="UP000696573"/>
    </source>
</evidence>
<keyword evidence="3 6" id="KW-0812">Transmembrane</keyword>
<evidence type="ECO:0008006" key="9">
    <source>
        <dbReference type="Google" id="ProtNLM"/>
    </source>
</evidence>
<dbReference type="AlphaFoldDB" id="A0A9N9VXQ9"/>
<dbReference type="Proteomes" id="UP000696573">
    <property type="component" value="Unassembled WGS sequence"/>
</dbReference>
<dbReference type="Gene3D" id="1.10.4160.10">
    <property type="entry name" value="Hydantoin permease"/>
    <property type="match status" value="1"/>
</dbReference>
<feature type="transmembrane region" description="Helical" evidence="6">
    <location>
        <begin position="441"/>
        <end position="461"/>
    </location>
</feature>
<evidence type="ECO:0000256" key="2">
    <source>
        <dbReference type="ARBA" id="ARBA00008974"/>
    </source>
</evidence>
<feature type="transmembrane region" description="Helical" evidence="6">
    <location>
        <begin position="411"/>
        <end position="429"/>
    </location>
</feature>
<organism evidence="7 8">
    <name type="scientific">Clonostachys rhizophaga</name>
    <dbReference type="NCBI Taxonomy" id="160324"/>
    <lineage>
        <taxon>Eukaryota</taxon>
        <taxon>Fungi</taxon>
        <taxon>Dikarya</taxon>
        <taxon>Ascomycota</taxon>
        <taxon>Pezizomycotina</taxon>
        <taxon>Sordariomycetes</taxon>
        <taxon>Hypocreomycetidae</taxon>
        <taxon>Hypocreales</taxon>
        <taxon>Bionectriaceae</taxon>
        <taxon>Clonostachys</taxon>
    </lineage>
</organism>
<accession>A0A9N9VXQ9</accession>
<dbReference type="InterPro" id="IPR045225">
    <property type="entry name" value="Uracil/uridine/allantoin_perm"/>
</dbReference>
<dbReference type="Pfam" id="PF02133">
    <property type="entry name" value="Transp_cyt_pur"/>
    <property type="match status" value="1"/>
</dbReference>
<evidence type="ECO:0000256" key="5">
    <source>
        <dbReference type="ARBA" id="ARBA00023136"/>
    </source>
</evidence>
<comment type="similarity">
    <text evidence="2">Belongs to the purine-cytosine permease (2.A.39) family.</text>
</comment>
<evidence type="ECO:0000256" key="4">
    <source>
        <dbReference type="ARBA" id="ARBA00022989"/>
    </source>
</evidence>
<feature type="transmembrane region" description="Helical" evidence="6">
    <location>
        <begin position="521"/>
        <end position="541"/>
    </location>
</feature>
<comment type="caution">
    <text evidence="7">The sequence shown here is derived from an EMBL/GenBank/DDBJ whole genome shotgun (WGS) entry which is preliminary data.</text>
</comment>
<keyword evidence="5 6" id="KW-0472">Membrane</keyword>
<dbReference type="InterPro" id="IPR001248">
    <property type="entry name" value="Pur-cyt_permease"/>
</dbReference>
<evidence type="ECO:0000313" key="7">
    <source>
        <dbReference type="EMBL" id="CAH0032970.1"/>
    </source>
</evidence>
<feature type="transmembrane region" description="Helical" evidence="6">
    <location>
        <begin position="222"/>
        <end position="241"/>
    </location>
</feature>